<keyword evidence="1" id="KW-0812">Transmembrane</keyword>
<dbReference type="GO" id="GO:0090313">
    <property type="term" value="P:regulation of protein targeting to membrane"/>
    <property type="evidence" value="ECO:0007669"/>
    <property type="project" value="TreeGrafter"/>
</dbReference>
<accession>A0AA86AMX2</accession>
<dbReference type="EMBL" id="CP007201">
    <property type="protein sequence ID" value="AHJ13686.1"/>
    <property type="molecule type" value="Genomic_DNA"/>
</dbReference>
<proteinExistence type="predicted"/>
<dbReference type="PANTHER" id="PTHR30441:SF8">
    <property type="entry name" value="DUF748 DOMAIN-CONTAINING PROTEIN"/>
    <property type="match status" value="1"/>
</dbReference>
<organism evidence="3 4">
    <name type="scientific">Sulfurospirillum multivorans (strain DM 12446 / JCM 15788 / NBRC 109480)</name>
    <dbReference type="NCBI Taxonomy" id="1150621"/>
    <lineage>
        <taxon>Bacteria</taxon>
        <taxon>Pseudomonadati</taxon>
        <taxon>Campylobacterota</taxon>
        <taxon>Epsilonproteobacteria</taxon>
        <taxon>Campylobacterales</taxon>
        <taxon>Sulfurospirillaceae</taxon>
        <taxon>Sulfurospirillum</taxon>
    </lineage>
</organism>
<dbReference type="KEGG" id="smul:SMUL_2441"/>
<reference evidence="3 4" key="1">
    <citation type="journal article" date="2014" name="Environ. Microbiol.">
        <title>Insights into organohalide respiration and the versatile catabolism of Sulfurospirillum multivorans gained from comparative genomics and physiological studies.</title>
        <authorList>
            <person name="Goris T."/>
            <person name="Schubert T."/>
            <person name="Gadkari J."/>
            <person name="Wubet T."/>
            <person name="Tarkka M."/>
            <person name="Buscot F."/>
            <person name="Adrian L."/>
            <person name="Diekert G."/>
        </authorList>
    </citation>
    <scope>NUCLEOTIDE SEQUENCE [LARGE SCALE GENOMIC DNA]</scope>
    <source>
        <strain evidence="4">DM 12446 / JCM 15788 / NBRC 109480</strain>
    </source>
</reference>
<gene>
    <name evidence="3" type="ORF">SMUL_2441</name>
</gene>
<name>A0AA86AMX2_SULMK</name>
<sequence length="489" mass="54155">MFQKIVLSIVLFFAFSIVAFFLLIKVIDFNEYKPRIQKAIKESTGYEVMIRGDITLSLSPAGVSIFDVEITNPSYHAEVPFAKLGSFDVALDLSALLKKEIKVRHIAIDSLSLLVEKTKEGTFNYELPPVPKITDKKAKEGDIILEQEDGFPLVNVKKIKFSNANIVYVDQKSNTQIDFDKIDLDINHIQYDTSKHHLQALFFTADTHIDKIQYGRYALKDLSMSFEIKDAIAVSENLHYTLFETPIQGSGKFDLSGKQPKISIKSKIVDLKLAMLSRELLNQELLEGNVNGDLRLSFFVGDSHAFKSTLNGFVQLYGTDVTLKGYDVDKIAFMLDPNQRSKGFSLGNLISGATGVLKGGNTLLKEINTKIDIGYSEIHLSDVALSTATNRVAMKGAVNIIDEKFIDLKTALLDARGCATFEQKMSGSFAKPSLKVDDASITALSNVILSFSTKPKTAPITPKKNDENCTVFYEGVIKHPVVTTTPLGE</sequence>
<protein>
    <submittedName>
        <fullName evidence="3">AsmA domain-containing protein</fullName>
    </submittedName>
</protein>
<evidence type="ECO:0000256" key="1">
    <source>
        <dbReference type="SAM" id="Phobius"/>
    </source>
</evidence>
<feature type="domain" description="AsmA" evidence="2">
    <location>
        <begin position="3"/>
        <end position="185"/>
    </location>
</feature>
<feature type="transmembrane region" description="Helical" evidence="1">
    <location>
        <begin position="6"/>
        <end position="27"/>
    </location>
</feature>
<dbReference type="InterPro" id="IPR052894">
    <property type="entry name" value="AsmA-related"/>
</dbReference>
<keyword evidence="1" id="KW-1133">Transmembrane helix</keyword>
<evidence type="ECO:0000313" key="4">
    <source>
        <dbReference type="Proteomes" id="UP000019322"/>
    </source>
</evidence>
<dbReference type="InterPro" id="IPR007844">
    <property type="entry name" value="AsmA"/>
</dbReference>
<dbReference type="GO" id="GO:0005886">
    <property type="term" value="C:plasma membrane"/>
    <property type="evidence" value="ECO:0007669"/>
    <property type="project" value="TreeGrafter"/>
</dbReference>
<keyword evidence="1" id="KW-0472">Membrane</keyword>
<dbReference type="RefSeq" id="WP_025345528.1">
    <property type="nucleotide sequence ID" value="NZ_CP007201.1"/>
</dbReference>
<evidence type="ECO:0000259" key="2">
    <source>
        <dbReference type="Pfam" id="PF05170"/>
    </source>
</evidence>
<evidence type="ECO:0000313" key="3">
    <source>
        <dbReference type="EMBL" id="AHJ13686.1"/>
    </source>
</evidence>
<dbReference type="Pfam" id="PF05170">
    <property type="entry name" value="AsmA"/>
    <property type="match status" value="1"/>
</dbReference>
<dbReference type="AlphaFoldDB" id="A0AA86AMX2"/>
<dbReference type="Proteomes" id="UP000019322">
    <property type="component" value="Chromosome"/>
</dbReference>
<dbReference type="PANTHER" id="PTHR30441">
    <property type="entry name" value="DUF748 DOMAIN-CONTAINING PROTEIN"/>
    <property type="match status" value="1"/>
</dbReference>